<feature type="signal peptide" evidence="3">
    <location>
        <begin position="1"/>
        <end position="27"/>
    </location>
</feature>
<name>A7VP35_9FIRM</name>
<keyword evidence="2" id="KW-0812">Transmembrane</keyword>
<feature type="transmembrane region" description="Helical" evidence="2">
    <location>
        <begin position="541"/>
        <end position="559"/>
    </location>
</feature>
<reference evidence="4 6" key="2">
    <citation type="submission" date="2007-08" db="EMBL/GenBank/DDBJ databases">
        <authorList>
            <person name="Fulton L."/>
            <person name="Clifton S."/>
            <person name="Fulton B."/>
            <person name="Xu J."/>
            <person name="Minx P."/>
            <person name="Pepin K.H."/>
            <person name="Johnson M."/>
            <person name="Thiruvilangam P."/>
            <person name="Bhonagiri V."/>
            <person name="Nash W.E."/>
            <person name="Wang C."/>
            <person name="Mardis E.R."/>
            <person name="Wilson R.K."/>
        </authorList>
    </citation>
    <scope>NUCLEOTIDE SEQUENCE [LARGE SCALE GENOMIC DNA]</scope>
    <source>
        <strain evidence="4 6">DSM 753</strain>
    </source>
</reference>
<dbReference type="EMBL" id="NOXF01000014">
    <property type="protein sequence ID" value="PEQ23507.1"/>
    <property type="molecule type" value="Genomic_DNA"/>
</dbReference>
<reference evidence="5 7" key="3">
    <citation type="submission" date="2017-07" db="EMBL/GenBank/DDBJ databases">
        <title>Prevalence of linear plasmids in Cutibacterium (Propionibacterium) acnes isolates obtained from prostatic tissue.</title>
        <authorList>
            <person name="Davidsson S."/>
            <person name="Carlsson J."/>
            <person name="Molling P."/>
            <person name="Andren O."/>
            <person name="Andersson S.-O."/>
            <person name="Brzuszkiewicz E."/>
            <person name="Poehlein A."/>
            <person name="Al-Zeer M."/>
            <person name="Brinkmann V."/>
            <person name="Scavenius C."/>
            <person name="Nazipi S."/>
            <person name="Soderquist B."/>
            <person name="Bruggemann H."/>
        </authorList>
    </citation>
    <scope>NUCLEOTIDE SEQUENCE [LARGE SCALE GENOMIC DNA]</scope>
    <source>
        <strain evidence="5 7">DSM 753</strain>
    </source>
</reference>
<keyword evidence="2" id="KW-1133">Transmembrane helix</keyword>
<reference evidence="4 6" key="1">
    <citation type="submission" date="2007-08" db="EMBL/GenBank/DDBJ databases">
        <title>Draft genome sequence of Clostridium leptum (DSM 753).</title>
        <authorList>
            <person name="Sudarsanam P."/>
            <person name="Ley R."/>
            <person name="Guruge J."/>
            <person name="Turnbaugh P.J."/>
            <person name="Mahowald M."/>
            <person name="Liep D."/>
            <person name="Gordon J."/>
        </authorList>
    </citation>
    <scope>NUCLEOTIDE SEQUENCE [LARGE SCALE GENOMIC DNA]</scope>
    <source>
        <strain evidence="4 6">DSM 753</strain>
    </source>
</reference>
<dbReference type="HOGENOM" id="CLU_493245_0_0_9"/>
<organism evidence="4 6">
    <name type="scientific">[Clostridium] leptum DSM 753</name>
    <dbReference type="NCBI Taxonomy" id="428125"/>
    <lineage>
        <taxon>Bacteria</taxon>
        <taxon>Bacillati</taxon>
        <taxon>Bacillota</taxon>
        <taxon>Clostridia</taxon>
        <taxon>Eubacteriales</taxon>
        <taxon>Oscillospiraceae</taxon>
        <taxon>Oscillospiraceae incertae sedis</taxon>
    </lineage>
</organism>
<feature type="compositionally biased region" description="Low complexity" evidence="1">
    <location>
        <begin position="510"/>
        <end position="523"/>
    </location>
</feature>
<evidence type="ECO:0000313" key="4">
    <source>
        <dbReference type="EMBL" id="EDO62915.1"/>
    </source>
</evidence>
<dbReference type="eggNOG" id="COG3210">
    <property type="taxonomic scope" value="Bacteria"/>
</dbReference>
<proteinExistence type="predicted"/>
<evidence type="ECO:0008006" key="8">
    <source>
        <dbReference type="Google" id="ProtNLM"/>
    </source>
</evidence>
<evidence type="ECO:0000313" key="6">
    <source>
        <dbReference type="Proteomes" id="UP000003490"/>
    </source>
</evidence>
<accession>A7VP35</accession>
<evidence type="ECO:0000256" key="1">
    <source>
        <dbReference type="SAM" id="MobiDB-lite"/>
    </source>
</evidence>
<feature type="region of interest" description="Disordered" evidence="1">
    <location>
        <begin position="510"/>
        <end position="531"/>
    </location>
</feature>
<gene>
    <name evidence="5" type="ORF">CH238_13115</name>
    <name evidence="4" type="ORF">CLOLEP_00311</name>
</gene>
<protein>
    <recommendedName>
        <fullName evidence="8">LPXTG-motif cell wall anchor domain protein</fullName>
    </recommendedName>
</protein>
<dbReference type="EMBL" id="ABCB02000011">
    <property type="protein sequence ID" value="EDO62915.1"/>
    <property type="molecule type" value="Genomic_DNA"/>
</dbReference>
<keyword evidence="7" id="KW-1185">Reference proteome</keyword>
<keyword evidence="2" id="KW-0472">Membrane</keyword>
<comment type="caution">
    <text evidence="4">The sequence shown here is derived from an EMBL/GenBank/DDBJ whole genome shotgun (WGS) entry which is preliminary data.</text>
</comment>
<evidence type="ECO:0000313" key="5">
    <source>
        <dbReference type="EMBL" id="PEQ23507.1"/>
    </source>
</evidence>
<feature type="chain" id="PRO_5041856728" description="LPXTG-motif cell wall anchor domain protein" evidence="3">
    <location>
        <begin position="28"/>
        <end position="568"/>
    </location>
</feature>
<evidence type="ECO:0000256" key="2">
    <source>
        <dbReference type="SAM" id="Phobius"/>
    </source>
</evidence>
<sequence length="568" mass="58540">MKKVKKLSALLLSLCMAFVFVASTAFAAEQVADADGITITADTTDEAIAAAWGEGAAAISQNDDGSYTFKLLKNISLAKYQDISIGNFQAGAEQPRIILDLNGCTLSGTSIVIANLGNLTIMDGSAEQTGRIEYNGGQYLVAVNNVGYSMTIEGGTFVCNGADSAAYNSAISTAGGVTTVINGGTFEGNGAGAVISYGETVINGGTFDGAYGVVSKKTSSGETGSIVFPADSTAVINASKIAFVAQGDAASAGKVSAAGGTFNAPAVLGTIGTGVDKTSAANVTGGIYAADPSAYVPDNNASISYTHENSTVYAVGKSSIDEVAQQAQAGDTITVLSGDVALDTADKVVVKNESTGNVVVNGTTVETNTEVTAHVYDPNWKHDNKNHWHECTDCGARADESAHTYGEWKETKAATETEKGEKQRTCSVCGYVDIEEIPVLPHTHSFGTEWKSDSTSHWHDCAACGAKTDEAAHSFKWVTDKAATATEKGIKHEECTVCGYQKEAVEIPAAGTGTSSQPGSSQNGSGGSASGNVQTGEYSSLTFWIALLTIAFGGIMAAVSSKKFVRRS</sequence>
<evidence type="ECO:0000256" key="3">
    <source>
        <dbReference type="SAM" id="SignalP"/>
    </source>
</evidence>
<evidence type="ECO:0000313" key="7">
    <source>
        <dbReference type="Proteomes" id="UP000220611"/>
    </source>
</evidence>
<dbReference type="OrthoDB" id="1864213at2"/>
<dbReference type="AlphaFoldDB" id="A7VP35"/>
<dbReference type="Proteomes" id="UP000003490">
    <property type="component" value="Unassembled WGS sequence"/>
</dbReference>
<keyword evidence="3" id="KW-0732">Signal</keyword>
<dbReference type="Proteomes" id="UP000220611">
    <property type="component" value="Unassembled WGS sequence"/>
</dbReference>